<proteinExistence type="predicted"/>
<dbReference type="RefSeq" id="WP_109952730.1">
    <property type="nucleotide sequence ID" value="NZ_CP029551.1"/>
</dbReference>
<dbReference type="EMBL" id="CP029551">
    <property type="protein sequence ID" value="AWN37664.1"/>
    <property type="molecule type" value="Genomic_DNA"/>
</dbReference>
<sequence>MTDPKPAQRDVMRLLYKEHGGDKAALVAAYAKAEAEGRVARISNEHELHATTYAEALYADGVRKGWIA</sequence>
<evidence type="ECO:0000313" key="1">
    <source>
        <dbReference type="EMBL" id="AWN37664.1"/>
    </source>
</evidence>
<dbReference type="AlphaFoldDB" id="A0A2U8VV38"/>
<keyword evidence="2" id="KW-1185">Reference proteome</keyword>
<name>A0A2U8VV38_9HYPH</name>
<evidence type="ECO:0000313" key="2">
    <source>
        <dbReference type="Proteomes" id="UP000246058"/>
    </source>
</evidence>
<dbReference type="Proteomes" id="UP000246058">
    <property type="component" value="Chromosome"/>
</dbReference>
<protein>
    <submittedName>
        <fullName evidence="1">Uncharacterized protein</fullName>
    </submittedName>
</protein>
<accession>A0A2U8VV38</accession>
<gene>
    <name evidence="1" type="ORF">DK427_19635</name>
</gene>
<dbReference type="KEGG" id="meti:DK427_19635"/>
<reference evidence="1 2" key="1">
    <citation type="submission" date="2018-05" db="EMBL/GenBank/DDBJ databases">
        <title>Complete Genome Sequence of Methylobacterium sp. 17Sr1-43.</title>
        <authorList>
            <person name="Srinivasan S."/>
        </authorList>
    </citation>
    <scope>NUCLEOTIDE SEQUENCE [LARGE SCALE GENOMIC DNA]</scope>
    <source>
        <strain evidence="1 2">17Sr1-43</strain>
    </source>
</reference>
<organism evidence="1 2">
    <name type="scientific">Methylobacterium radiodurans</name>
    <dbReference type="NCBI Taxonomy" id="2202828"/>
    <lineage>
        <taxon>Bacteria</taxon>
        <taxon>Pseudomonadati</taxon>
        <taxon>Pseudomonadota</taxon>
        <taxon>Alphaproteobacteria</taxon>
        <taxon>Hyphomicrobiales</taxon>
        <taxon>Methylobacteriaceae</taxon>
        <taxon>Methylobacterium</taxon>
    </lineage>
</organism>